<evidence type="ECO:0000256" key="2">
    <source>
        <dbReference type="ARBA" id="ARBA00022679"/>
    </source>
</evidence>
<evidence type="ECO:0000313" key="11">
    <source>
        <dbReference type="Proteomes" id="UP001470230"/>
    </source>
</evidence>
<feature type="domain" description="Protein kinase" evidence="9">
    <location>
        <begin position="16"/>
        <end position="268"/>
    </location>
</feature>
<evidence type="ECO:0000256" key="8">
    <source>
        <dbReference type="SAM" id="MobiDB-lite"/>
    </source>
</evidence>
<keyword evidence="4" id="KW-0418">Kinase</keyword>
<evidence type="ECO:0000256" key="7">
    <source>
        <dbReference type="RuleBase" id="RU000304"/>
    </source>
</evidence>
<comment type="caution">
    <text evidence="10">The sequence shown here is derived from an EMBL/GenBank/DDBJ whole genome shotgun (WGS) entry which is preliminary data.</text>
</comment>
<dbReference type="EMBL" id="JAPFFF010000023">
    <property type="protein sequence ID" value="KAK8852857.1"/>
    <property type="molecule type" value="Genomic_DNA"/>
</dbReference>
<accession>A0ABR2HV24</accession>
<dbReference type="PROSITE" id="PS00108">
    <property type="entry name" value="PROTEIN_KINASE_ST"/>
    <property type="match status" value="1"/>
</dbReference>
<evidence type="ECO:0000313" key="10">
    <source>
        <dbReference type="EMBL" id="KAK8852857.1"/>
    </source>
</evidence>
<evidence type="ECO:0000256" key="4">
    <source>
        <dbReference type="ARBA" id="ARBA00022777"/>
    </source>
</evidence>
<comment type="similarity">
    <text evidence="7">Belongs to the protein kinase superfamily.</text>
</comment>
<dbReference type="Pfam" id="PF00069">
    <property type="entry name" value="Pkinase"/>
    <property type="match status" value="1"/>
</dbReference>
<keyword evidence="2" id="KW-0808">Transferase</keyword>
<dbReference type="PROSITE" id="PS50011">
    <property type="entry name" value="PROTEIN_KINASE_DOM"/>
    <property type="match status" value="1"/>
</dbReference>
<keyword evidence="11" id="KW-1185">Reference proteome</keyword>
<gene>
    <name evidence="10" type="ORF">M9Y10_017849</name>
</gene>
<dbReference type="InterPro" id="IPR017441">
    <property type="entry name" value="Protein_kinase_ATP_BS"/>
</dbReference>
<dbReference type="InterPro" id="IPR008271">
    <property type="entry name" value="Ser/Thr_kinase_AS"/>
</dbReference>
<dbReference type="CDD" id="cd14003">
    <property type="entry name" value="STKc_AMPK-like"/>
    <property type="match status" value="1"/>
</dbReference>
<keyword evidence="1 7" id="KW-0723">Serine/threonine-protein kinase</keyword>
<name>A0ABR2HV24_9EUKA</name>
<keyword evidence="3 6" id="KW-0547">Nucleotide-binding</keyword>
<dbReference type="InterPro" id="IPR011009">
    <property type="entry name" value="Kinase-like_dom_sf"/>
</dbReference>
<feature type="region of interest" description="Disordered" evidence="8">
    <location>
        <begin position="359"/>
        <end position="384"/>
    </location>
</feature>
<evidence type="ECO:0000256" key="5">
    <source>
        <dbReference type="ARBA" id="ARBA00022840"/>
    </source>
</evidence>
<reference evidence="10 11" key="1">
    <citation type="submission" date="2024-04" db="EMBL/GenBank/DDBJ databases">
        <title>Tritrichomonas musculus Genome.</title>
        <authorList>
            <person name="Alves-Ferreira E."/>
            <person name="Grigg M."/>
            <person name="Lorenzi H."/>
            <person name="Galac M."/>
        </authorList>
    </citation>
    <scope>NUCLEOTIDE SEQUENCE [LARGE SCALE GENOMIC DNA]</scope>
    <source>
        <strain evidence="10 11">EAF2021</strain>
    </source>
</reference>
<dbReference type="Proteomes" id="UP001470230">
    <property type="component" value="Unassembled WGS sequence"/>
</dbReference>
<feature type="compositionally biased region" description="Polar residues" evidence="8">
    <location>
        <begin position="301"/>
        <end position="320"/>
    </location>
</feature>
<dbReference type="Gene3D" id="1.10.510.10">
    <property type="entry name" value="Transferase(Phosphotransferase) domain 1"/>
    <property type="match status" value="1"/>
</dbReference>
<keyword evidence="5 6" id="KW-0067">ATP-binding</keyword>
<dbReference type="PANTHER" id="PTHR24346">
    <property type="entry name" value="MAP/MICROTUBULE AFFINITY-REGULATING KINASE"/>
    <property type="match status" value="1"/>
</dbReference>
<feature type="region of interest" description="Disordered" evidence="8">
    <location>
        <begin position="301"/>
        <end position="332"/>
    </location>
</feature>
<sequence length="411" mass="45647">MSGNAKHDWPSKIRNYEIGDELGHGAFSHVCKGFNTSNKTQYAIKIFPKANLTDNGDTERFQREINTMAFLRHENLVALYDFFSDEKNFYLIIDLCPGGELFDYIVDHDKLDEPTAAIVFQQIVDAIAYCHSFGVAHRDLKPENVLIQKFPHVKVADFGLCGFISDQQMMKTFCGSPCYCSPECLCRIQYDGRKSDIWSLGVILYAMVTGEHPWNISNTSVMLRQILKGAYTVPSFISSQCKDLICSMMKVNPADRITIEKIVKHPWLKVGQKAPIKGTVVPGKISLPPLQVRTVQEISMESARSSQRSESGIVNPFVNSSEDEKNDGGEGGIQLSSLPKLCVRSASVENVLASVNGGKQNLKESGRRRLVPTGGISMSQTRQRSAVNLLMPKKAASKPKNAMMTIAEDDN</sequence>
<dbReference type="PANTHER" id="PTHR24346:SF82">
    <property type="entry name" value="KP78A-RELATED"/>
    <property type="match status" value="1"/>
</dbReference>
<organism evidence="10 11">
    <name type="scientific">Tritrichomonas musculus</name>
    <dbReference type="NCBI Taxonomy" id="1915356"/>
    <lineage>
        <taxon>Eukaryota</taxon>
        <taxon>Metamonada</taxon>
        <taxon>Parabasalia</taxon>
        <taxon>Tritrichomonadida</taxon>
        <taxon>Tritrichomonadidae</taxon>
        <taxon>Tritrichomonas</taxon>
    </lineage>
</organism>
<evidence type="ECO:0000256" key="1">
    <source>
        <dbReference type="ARBA" id="ARBA00022527"/>
    </source>
</evidence>
<proteinExistence type="inferred from homology"/>
<evidence type="ECO:0000256" key="3">
    <source>
        <dbReference type="ARBA" id="ARBA00022741"/>
    </source>
</evidence>
<evidence type="ECO:0000259" key="9">
    <source>
        <dbReference type="PROSITE" id="PS50011"/>
    </source>
</evidence>
<feature type="binding site" evidence="6">
    <location>
        <position position="45"/>
    </location>
    <ligand>
        <name>ATP</name>
        <dbReference type="ChEBI" id="CHEBI:30616"/>
    </ligand>
</feature>
<protein>
    <recommendedName>
        <fullName evidence="9">Protein kinase domain-containing protein</fullName>
    </recommendedName>
</protein>
<evidence type="ECO:0000256" key="6">
    <source>
        <dbReference type="PROSITE-ProRule" id="PRU10141"/>
    </source>
</evidence>
<dbReference type="PROSITE" id="PS00107">
    <property type="entry name" value="PROTEIN_KINASE_ATP"/>
    <property type="match status" value="1"/>
</dbReference>
<dbReference type="SMART" id="SM00220">
    <property type="entry name" value="S_TKc"/>
    <property type="match status" value="1"/>
</dbReference>
<dbReference type="SUPFAM" id="SSF56112">
    <property type="entry name" value="Protein kinase-like (PK-like)"/>
    <property type="match status" value="1"/>
</dbReference>
<dbReference type="InterPro" id="IPR000719">
    <property type="entry name" value="Prot_kinase_dom"/>
</dbReference>